<dbReference type="EMBL" id="JACVFC010000001">
    <property type="protein sequence ID" value="MBC9929706.1"/>
    <property type="molecule type" value="Genomic_DNA"/>
</dbReference>
<organism evidence="2 3">
    <name type="scientific">Chitinophaga qingshengii</name>
    <dbReference type="NCBI Taxonomy" id="1569794"/>
    <lineage>
        <taxon>Bacteria</taxon>
        <taxon>Pseudomonadati</taxon>
        <taxon>Bacteroidota</taxon>
        <taxon>Chitinophagia</taxon>
        <taxon>Chitinophagales</taxon>
        <taxon>Chitinophagaceae</taxon>
        <taxon>Chitinophaga</taxon>
    </lineage>
</organism>
<keyword evidence="2" id="KW-0378">Hydrolase</keyword>
<dbReference type="InterPro" id="IPR022742">
    <property type="entry name" value="Hydrolase_4"/>
</dbReference>
<evidence type="ECO:0000313" key="3">
    <source>
        <dbReference type="Proteomes" id="UP000659124"/>
    </source>
</evidence>
<name>A0ABR7TGU7_9BACT</name>
<dbReference type="InterPro" id="IPR029058">
    <property type="entry name" value="AB_hydrolase_fold"/>
</dbReference>
<evidence type="ECO:0000259" key="1">
    <source>
        <dbReference type="Pfam" id="PF12146"/>
    </source>
</evidence>
<comment type="caution">
    <text evidence="2">The sequence shown here is derived from an EMBL/GenBank/DDBJ whole genome shotgun (WGS) entry which is preliminary data.</text>
</comment>
<accession>A0ABR7TGU7</accession>
<sequence>MNEFFWSFRNTRFHAVSWVPEHFNRVMILIHGIGEDVSRYDHVARFFNGEGYAVLGIDHYGHGKSDGKRGVTPGFEYMFDYEAAFLAYVKELYQLPVIVYGHSMGGGLLTGFLLHRNPAVLGAVISAPALIVAKHPGSFLRGLLRVLNRIVPNLRLNQGLDINKISRDPDAVEKFRQNTLRHDKMSVRLAHDMVHNGLWCLEHAANLKTRSLLIHGSDDSFTAVEGSRIFAERAPAGLLTYREWPGDYHELHNEINRQEVLLFVAGWLSALR</sequence>
<protein>
    <submittedName>
        <fullName evidence="2">Alpha/beta hydrolase</fullName>
    </submittedName>
</protein>
<dbReference type="Gene3D" id="3.40.50.1820">
    <property type="entry name" value="alpha/beta hydrolase"/>
    <property type="match status" value="1"/>
</dbReference>
<dbReference type="PRINTS" id="PR00111">
    <property type="entry name" value="ABHYDROLASE"/>
</dbReference>
<dbReference type="PANTHER" id="PTHR11614">
    <property type="entry name" value="PHOSPHOLIPASE-RELATED"/>
    <property type="match status" value="1"/>
</dbReference>
<reference evidence="2 3" key="1">
    <citation type="submission" date="2020-09" db="EMBL/GenBank/DDBJ databases">
        <title>Genome sequences of type strains of Chitinophaga qingshengii and Chitinophaga varians.</title>
        <authorList>
            <person name="Kittiwongwattana C."/>
        </authorList>
    </citation>
    <scope>NUCLEOTIDE SEQUENCE [LARGE SCALE GENOMIC DNA]</scope>
    <source>
        <strain evidence="2 3">JCM 30026</strain>
    </source>
</reference>
<dbReference type="SUPFAM" id="SSF53474">
    <property type="entry name" value="alpha/beta-Hydrolases"/>
    <property type="match status" value="1"/>
</dbReference>
<dbReference type="RefSeq" id="WP_188086811.1">
    <property type="nucleotide sequence ID" value="NZ_JACVFC010000001.1"/>
</dbReference>
<feature type="domain" description="Serine aminopeptidase S33" evidence="1">
    <location>
        <begin position="25"/>
        <end position="255"/>
    </location>
</feature>
<keyword evidence="3" id="KW-1185">Reference proteome</keyword>
<dbReference type="InterPro" id="IPR000073">
    <property type="entry name" value="AB_hydrolase_1"/>
</dbReference>
<dbReference type="Proteomes" id="UP000659124">
    <property type="component" value="Unassembled WGS sequence"/>
</dbReference>
<gene>
    <name evidence="2" type="ORF">ICL07_04915</name>
</gene>
<dbReference type="Pfam" id="PF12146">
    <property type="entry name" value="Hydrolase_4"/>
    <property type="match status" value="1"/>
</dbReference>
<dbReference type="InterPro" id="IPR051044">
    <property type="entry name" value="MAG_DAG_Lipase"/>
</dbReference>
<proteinExistence type="predicted"/>
<dbReference type="GO" id="GO:0016787">
    <property type="term" value="F:hydrolase activity"/>
    <property type="evidence" value="ECO:0007669"/>
    <property type="project" value="UniProtKB-KW"/>
</dbReference>
<evidence type="ECO:0000313" key="2">
    <source>
        <dbReference type="EMBL" id="MBC9929706.1"/>
    </source>
</evidence>